<dbReference type="PROSITE" id="PS50008">
    <property type="entry name" value="PIPLC_Y_DOMAIN"/>
    <property type="match status" value="1"/>
</dbReference>
<name>A0A2C5XSN8_9HYPO</name>
<organism evidence="4 5">
    <name type="scientific">Ophiocordyceps australis</name>
    <dbReference type="NCBI Taxonomy" id="1399860"/>
    <lineage>
        <taxon>Eukaryota</taxon>
        <taxon>Fungi</taxon>
        <taxon>Dikarya</taxon>
        <taxon>Ascomycota</taxon>
        <taxon>Pezizomycotina</taxon>
        <taxon>Sordariomycetes</taxon>
        <taxon>Hypocreomycetidae</taxon>
        <taxon>Hypocreales</taxon>
        <taxon>Ophiocordycipitaceae</taxon>
        <taxon>Ophiocordyceps</taxon>
    </lineage>
</organism>
<dbReference type="InterPro" id="IPR001711">
    <property type="entry name" value="PLipase_C_Pinositol-sp_Y"/>
</dbReference>
<dbReference type="InterPro" id="IPR017946">
    <property type="entry name" value="PLC-like_Pdiesterase_TIM-brl"/>
</dbReference>
<reference evidence="4 5" key="1">
    <citation type="submission" date="2017-06" db="EMBL/GenBank/DDBJ databases">
        <title>Ant-infecting Ophiocordyceps genomes reveal a high diversity of potential behavioral manipulation genes and a possible major role for enterotoxins.</title>
        <authorList>
            <person name="De Bekker C."/>
            <person name="Evans H.C."/>
            <person name="Brachmann A."/>
            <person name="Hughes D.P."/>
        </authorList>
    </citation>
    <scope>NUCLEOTIDE SEQUENCE [LARGE SCALE GENOMIC DNA]</scope>
    <source>
        <strain evidence="4 5">1348a</strain>
    </source>
</reference>
<dbReference type="GO" id="GO:0048015">
    <property type="term" value="P:phosphatidylinositol-mediated signaling"/>
    <property type="evidence" value="ECO:0007669"/>
    <property type="project" value="TreeGrafter"/>
</dbReference>
<evidence type="ECO:0000313" key="5">
    <source>
        <dbReference type="Proteomes" id="UP000224854"/>
    </source>
</evidence>
<dbReference type="Gene3D" id="2.60.40.150">
    <property type="entry name" value="C2 domain"/>
    <property type="match status" value="1"/>
</dbReference>
<evidence type="ECO:0000313" key="4">
    <source>
        <dbReference type="EMBL" id="PHH58466.1"/>
    </source>
</evidence>
<keyword evidence="1" id="KW-0378">Hydrolase</keyword>
<dbReference type="EMBL" id="NJEU01002186">
    <property type="protein sequence ID" value="PHH58466.1"/>
    <property type="molecule type" value="Genomic_DNA"/>
</dbReference>
<dbReference type="AlphaFoldDB" id="A0A2C5XSN8"/>
<dbReference type="EC" id="3.1.4.11" evidence="1"/>
<dbReference type="PRINTS" id="PR00390">
    <property type="entry name" value="PHPHLIPASEC"/>
</dbReference>
<dbReference type="GO" id="GO:0051209">
    <property type="term" value="P:release of sequestered calcium ion into cytosol"/>
    <property type="evidence" value="ECO:0007669"/>
    <property type="project" value="TreeGrafter"/>
</dbReference>
<dbReference type="InterPro" id="IPR001192">
    <property type="entry name" value="PI-PLC_fam"/>
</dbReference>
<dbReference type="PANTHER" id="PTHR10336">
    <property type="entry name" value="PHOSPHOINOSITIDE-SPECIFIC PHOSPHOLIPASE C FAMILY PROTEIN"/>
    <property type="match status" value="1"/>
</dbReference>
<feature type="domain" description="PI-PLC Y-box" evidence="3">
    <location>
        <begin position="39"/>
        <end position="151"/>
    </location>
</feature>
<gene>
    <name evidence="4" type="ORF">CDD82_2973</name>
</gene>
<feature type="region of interest" description="Disordered" evidence="2">
    <location>
        <begin position="212"/>
        <end position="238"/>
    </location>
</feature>
<dbReference type="SMART" id="SM00149">
    <property type="entry name" value="PLCYc"/>
    <property type="match status" value="1"/>
</dbReference>
<evidence type="ECO:0000256" key="1">
    <source>
        <dbReference type="RuleBase" id="RU361133"/>
    </source>
</evidence>
<feature type="region of interest" description="Disordered" evidence="2">
    <location>
        <begin position="1"/>
        <end position="28"/>
    </location>
</feature>
<dbReference type="Pfam" id="PF00387">
    <property type="entry name" value="PI-PLC-Y"/>
    <property type="match status" value="1"/>
</dbReference>
<evidence type="ECO:0000256" key="2">
    <source>
        <dbReference type="SAM" id="MobiDB-lite"/>
    </source>
</evidence>
<comment type="catalytic activity">
    <reaction evidence="1">
        <text>a 1,2-diacyl-sn-glycero-3-phospho-(1D-myo-inositol-4,5-bisphosphate) + H2O = 1D-myo-inositol 1,4,5-trisphosphate + a 1,2-diacyl-sn-glycerol + H(+)</text>
        <dbReference type="Rhea" id="RHEA:33179"/>
        <dbReference type="ChEBI" id="CHEBI:15377"/>
        <dbReference type="ChEBI" id="CHEBI:15378"/>
        <dbReference type="ChEBI" id="CHEBI:17815"/>
        <dbReference type="ChEBI" id="CHEBI:58456"/>
        <dbReference type="ChEBI" id="CHEBI:203600"/>
        <dbReference type="EC" id="3.1.4.11"/>
    </reaction>
</comment>
<proteinExistence type="predicted"/>
<dbReference type="Gene3D" id="3.20.20.190">
    <property type="entry name" value="Phosphatidylinositol (PI) phosphodiesterase"/>
    <property type="match status" value="1"/>
</dbReference>
<keyword evidence="5" id="KW-1185">Reference proteome</keyword>
<evidence type="ECO:0000259" key="3">
    <source>
        <dbReference type="PROSITE" id="PS50008"/>
    </source>
</evidence>
<keyword evidence="1" id="KW-0442">Lipid degradation</keyword>
<accession>A0A2C5XSN8</accession>
<dbReference type="GO" id="GO:0016042">
    <property type="term" value="P:lipid catabolic process"/>
    <property type="evidence" value="ECO:0007669"/>
    <property type="project" value="UniProtKB-KW"/>
</dbReference>
<dbReference type="SUPFAM" id="SSF51695">
    <property type="entry name" value="PLC-like phosphodiesterases"/>
    <property type="match status" value="1"/>
</dbReference>
<dbReference type="SUPFAM" id="SSF49562">
    <property type="entry name" value="C2 domain (Calcium/lipid-binding domain, CaLB)"/>
    <property type="match status" value="1"/>
</dbReference>
<sequence>MPSVSESAQSQENMSKVPTVSQPTQPLEKSSKVHICQSLAQLAVYTRSEHFESLETPQAKRPTHIFSISEDRILDLVTKQQHQLLAHNKNYFMRAFPAVRRIGSSNPDPSVFWRNGVQMVALNWQHLDEAMMLNHAMFADQKGWVLKPHGYQSADKTPNEPSELVAQGLTLDLIMTIFAGHNLLSSDSHDASEHSRSTRSIRPVVKVQLHVGGGSDKETGASESEYKRRTDARKTNHPNFGHCGDKMTFLNIPNVVPQFSFVRVKIEDEQRNGLGSQHLLSWACIRLDRLRQGYRFIHLMDCQGKVQGGKLLVKISKKLY</sequence>
<feature type="compositionally biased region" description="Basic and acidic residues" evidence="2">
    <location>
        <begin position="215"/>
        <end position="234"/>
    </location>
</feature>
<comment type="caution">
    <text evidence="4">The sequence shown here is derived from an EMBL/GenBank/DDBJ whole genome shotgun (WGS) entry which is preliminary data.</text>
</comment>
<dbReference type="InterPro" id="IPR035892">
    <property type="entry name" value="C2_domain_sf"/>
</dbReference>
<dbReference type="Proteomes" id="UP000224854">
    <property type="component" value="Unassembled WGS sequence"/>
</dbReference>
<dbReference type="CDD" id="cd00275">
    <property type="entry name" value="C2_PLC_like"/>
    <property type="match status" value="1"/>
</dbReference>
<dbReference type="OrthoDB" id="269822at2759"/>
<keyword evidence="1" id="KW-0443">Lipid metabolism</keyword>
<dbReference type="GO" id="GO:0004435">
    <property type="term" value="F:phosphatidylinositol-4,5-bisphosphate phospholipase C activity"/>
    <property type="evidence" value="ECO:0007669"/>
    <property type="project" value="UniProtKB-EC"/>
</dbReference>
<protein>
    <recommendedName>
        <fullName evidence="1">Phosphoinositide phospholipase C</fullName>
        <ecNumber evidence="1">3.1.4.11</ecNumber>
    </recommendedName>
</protein>
<dbReference type="PANTHER" id="PTHR10336:SF82">
    <property type="entry name" value="PHOSPHOINOSITIDE PHOSPHOLIPASE C"/>
    <property type="match status" value="1"/>
</dbReference>